<dbReference type="Pfam" id="PF07729">
    <property type="entry name" value="FCD"/>
    <property type="match status" value="1"/>
</dbReference>
<dbReference type="InterPro" id="IPR036390">
    <property type="entry name" value="WH_DNA-bd_sf"/>
</dbReference>
<proteinExistence type="predicted"/>
<dbReference type="PRINTS" id="PR00035">
    <property type="entry name" value="HTHGNTR"/>
</dbReference>
<dbReference type="SUPFAM" id="SSF46785">
    <property type="entry name" value="Winged helix' DNA-binding domain"/>
    <property type="match status" value="1"/>
</dbReference>
<reference evidence="5 6" key="2">
    <citation type="submission" date="2019-09" db="EMBL/GenBank/DDBJ databases">
        <authorList>
            <person name="Jin C."/>
        </authorList>
    </citation>
    <scope>NUCLEOTIDE SEQUENCE [LARGE SCALE GENOMIC DNA]</scope>
    <source>
        <strain evidence="5 6">BN140041</strain>
    </source>
</reference>
<keyword evidence="6" id="KW-1185">Reference proteome</keyword>
<dbReference type="PROSITE" id="PS50949">
    <property type="entry name" value="HTH_GNTR"/>
    <property type="match status" value="1"/>
</dbReference>
<dbReference type="SMART" id="SM00345">
    <property type="entry name" value="HTH_GNTR"/>
    <property type="match status" value="1"/>
</dbReference>
<name>A0A5B1M3D0_9ACTN</name>
<evidence type="ECO:0000256" key="1">
    <source>
        <dbReference type="ARBA" id="ARBA00023015"/>
    </source>
</evidence>
<dbReference type="Pfam" id="PF00392">
    <property type="entry name" value="GntR"/>
    <property type="match status" value="1"/>
</dbReference>
<accession>A0A5B1M3D0</accession>
<keyword evidence="1" id="KW-0805">Transcription regulation</keyword>
<feature type="domain" description="HTH gntR-type" evidence="4">
    <location>
        <begin position="8"/>
        <end position="75"/>
    </location>
</feature>
<dbReference type="GO" id="GO:0003677">
    <property type="term" value="F:DNA binding"/>
    <property type="evidence" value="ECO:0007669"/>
    <property type="project" value="UniProtKB-KW"/>
</dbReference>
<dbReference type="AlphaFoldDB" id="A0A5B1M3D0"/>
<comment type="caution">
    <text evidence="5">The sequence shown here is derived from an EMBL/GenBank/DDBJ whole genome shotgun (WGS) entry which is preliminary data.</text>
</comment>
<reference evidence="5 6" key="1">
    <citation type="submission" date="2019-09" db="EMBL/GenBank/DDBJ databases">
        <title>Nocardioides panacisoli sp. nov., isolated from the soil of a ginseng field.</title>
        <authorList>
            <person name="Cho C."/>
        </authorList>
    </citation>
    <scope>NUCLEOTIDE SEQUENCE [LARGE SCALE GENOMIC DNA]</scope>
    <source>
        <strain evidence="5 6">BN140041</strain>
    </source>
</reference>
<keyword evidence="2" id="KW-0238">DNA-binding</keyword>
<keyword evidence="3" id="KW-0804">Transcription</keyword>
<dbReference type="PANTHER" id="PTHR43537:SF45">
    <property type="entry name" value="GNTR FAMILY REGULATORY PROTEIN"/>
    <property type="match status" value="1"/>
</dbReference>
<dbReference type="SUPFAM" id="SSF48008">
    <property type="entry name" value="GntR ligand-binding domain-like"/>
    <property type="match status" value="1"/>
</dbReference>
<gene>
    <name evidence="5" type="ORF">F0U47_11460</name>
</gene>
<dbReference type="Gene3D" id="1.10.10.10">
    <property type="entry name" value="Winged helix-like DNA-binding domain superfamily/Winged helix DNA-binding domain"/>
    <property type="match status" value="1"/>
</dbReference>
<organism evidence="5 6">
    <name type="scientific">Nocardioides antri</name>
    <dbReference type="NCBI Taxonomy" id="2607659"/>
    <lineage>
        <taxon>Bacteria</taxon>
        <taxon>Bacillati</taxon>
        <taxon>Actinomycetota</taxon>
        <taxon>Actinomycetes</taxon>
        <taxon>Propionibacteriales</taxon>
        <taxon>Nocardioidaceae</taxon>
        <taxon>Nocardioides</taxon>
    </lineage>
</organism>
<dbReference type="InterPro" id="IPR008920">
    <property type="entry name" value="TF_FadR/GntR_C"/>
</dbReference>
<dbReference type="InterPro" id="IPR000524">
    <property type="entry name" value="Tscrpt_reg_HTH_GntR"/>
</dbReference>
<dbReference type="Gene3D" id="1.20.120.530">
    <property type="entry name" value="GntR ligand-binding domain-like"/>
    <property type="match status" value="1"/>
</dbReference>
<protein>
    <submittedName>
        <fullName evidence="5">GntR family transcriptional regulator</fullName>
    </submittedName>
</protein>
<evidence type="ECO:0000256" key="2">
    <source>
        <dbReference type="ARBA" id="ARBA00023125"/>
    </source>
</evidence>
<evidence type="ECO:0000259" key="4">
    <source>
        <dbReference type="PROSITE" id="PS50949"/>
    </source>
</evidence>
<dbReference type="EMBL" id="VUJW01000004">
    <property type="protein sequence ID" value="KAA1426928.1"/>
    <property type="molecule type" value="Genomic_DNA"/>
</dbReference>
<dbReference type="InterPro" id="IPR036388">
    <property type="entry name" value="WH-like_DNA-bd_sf"/>
</dbReference>
<dbReference type="Proteomes" id="UP000324351">
    <property type="component" value="Unassembled WGS sequence"/>
</dbReference>
<evidence type="ECO:0000256" key="3">
    <source>
        <dbReference type="ARBA" id="ARBA00023163"/>
    </source>
</evidence>
<dbReference type="SMART" id="SM00895">
    <property type="entry name" value="FCD"/>
    <property type="match status" value="1"/>
</dbReference>
<evidence type="ECO:0000313" key="5">
    <source>
        <dbReference type="EMBL" id="KAA1426928.1"/>
    </source>
</evidence>
<dbReference type="RefSeq" id="WP_149750619.1">
    <property type="nucleotide sequence ID" value="NZ_VUJW01000004.1"/>
</dbReference>
<dbReference type="InterPro" id="IPR011711">
    <property type="entry name" value="GntR_C"/>
</dbReference>
<evidence type="ECO:0000313" key="6">
    <source>
        <dbReference type="Proteomes" id="UP000324351"/>
    </source>
</evidence>
<dbReference type="GO" id="GO:0003700">
    <property type="term" value="F:DNA-binding transcription factor activity"/>
    <property type="evidence" value="ECO:0007669"/>
    <property type="project" value="InterPro"/>
</dbReference>
<dbReference type="CDD" id="cd07377">
    <property type="entry name" value="WHTH_GntR"/>
    <property type="match status" value="1"/>
</dbReference>
<dbReference type="PANTHER" id="PTHR43537">
    <property type="entry name" value="TRANSCRIPTIONAL REGULATOR, GNTR FAMILY"/>
    <property type="match status" value="1"/>
</dbReference>
<sequence>MTDPQRFEPESARVARRLRDDIVDGARVPGSRLVERELAAELGVSRIPVRDALRQLVAEGLVTPRPRSWAVVREFTAADVADLHEVRAAFERLAFRLAVERRTREGLQRLRAALDDELRAAEAGDGVAARRAAADFHEVVTSLAANELLTELQGTLRSRMRWLLAQHDDLIGIAREHEALYDAIADRDAERVDGLVEAHLGHGYTRSQDA</sequence>